<evidence type="ECO:0000313" key="2">
    <source>
        <dbReference type="EMBL" id="RWU09935.1"/>
    </source>
</evidence>
<accession>A0A3S3PV19</accession>
<proteinExistence type="predicted"/>
<dbReference type="Pfam" id="PF07661">
    <property type="entry name" value="MORN_2"/>
    <property type="match status" value="3"/>
</dbReference>
<gene>
    <name evidence="2" type="ORF">DPV69_00895</name>
</gene>
<organism evidence="2 3">
    <name type="scientific">Pedobacter chitinilyticus</name>
    <dbReference type="NCBI Taxonomy" id="2233776"/>
    <lineage>
        <taxon>Bacteria</taxon>
        <taxon>Pseudomonadati</taxon>
        <taxon>Bacteroidota</taxon>
        <taxon>Sphingobacteriia</taxon>
        <taxon>Sphingobacteriales</taxon>
        <taxon>Sphingobacteriaceae</taxon>
        <taxon>Pedobacter</taxon>
    </lineage>
</organism>
<dbReference type="RefSeq" id="WP_113645423.1">
    <property type="nucleotide sequence ID" value="NZ_QMHN01000001.1"/>
</dbReference>
<dbReference type="AlphaFoldDB" id="A0A3S3PV19"/>
<comment type="caution">
    <text evidence="2">The sequence shown here is derived from an EMBL/GenBank/DDBJ whole genome shotgun (WGS) entry which is preliminary data.</text>
</comment>
<protein>
    <recommendedName>
        <fullName evidence="4">Toxin-antitoxin system YwqK family antitoxin</fullName>
    </recommendedName>
</protein>
<dbReference type="Proteomes" id="UP000284120">
    <property type="component" value="Unassembled WGS sequence"/>
</dbReference>
<evidence type="ECO:0000256" key="1">
    <source>
        <dbReference type="SAM" id="SignalP"/>
    </source>
</evidence>
<evidence type="ECO:0008006" key="4">
    <source>
        <dbReference type="Google" id="ProtNLM"/>
    </source>
</evidence>
<feature type="chain" id="PRO_5018663323" description="Toxin-antitoxin system YwqK family antitoxin" evidence="1">
    <location>
        <begin position="21"/>
        <end position="201"/>
    </location>
</feature>
<evidence type="ECO:0000313" key="3">
    <source>
        <dbReference type="Proteomes" id="UP000284120"/>
    </source>
</evidence>
<feature type="signal peptide" evidence="1">
    <location>
        <begin position="1"/>
        <end position="20"/>
    </location>
</feature>
<reference evidence="2 3" key="1">
    <citation type="submission" date="2018-06" db="EMBL/GenBank/DDBJ databases">
        <title>Pedobacter endophyticus sp. nov., an endophytic bacterium isolated from a leaf of Triticum aestivum.</title>
        <authorList>
            <person name="Zhang L."/>
        </authorList>
    </citation>
    <scope>NUCLEOTIDE SEQUENCE [LARGE SCALE GENOMIC DNA]</scope>
    <source>
        <strain evidence="2 3">CM134L-2</strain>
    </source>
</reference>
<dbReference type="InterPro" id="IPR011652">
    <property type="entry name" value="MORN_2"/>
</dbReference>
<dbReference type="OrthoDB" id="703600at2"/>
<keyword evidence="3" id="KW-1185">Reference proteome</keyword>
<sequence>MRRTYYLILFVLSLALQTKAQSSSADLAPYKHHIANDDHQFSFYTLPSDKSVGTIKPNRSYYWWGGKQIQVTQGGYSGKLLDGIFTVYYLNKQLKQQGLFKKGLKYGEWKEWNEQGKLTLRTTYVEGIANGSFYKYNDLGQLQEQGTYKDGKLEGKLSKYVTADSVSVSKYKNGVLVPVQKDTDSKPWWKFWKKKETNVRK</sequence>
<keyword evidence="1" id="KW-0732">Signal</keyword>
<dbReference type="SUPFAM" id="SSF82185">
    <property type="entry name" value="Histone H3 K4-specific methyltransferase SET7/9 N-terminal domain"/>
    <property type="match status" value="1"/>
</dbReference>
<dbReference type="Gene3D" id="3.90.930.1">
    <property type="match status" value="1"/>
</dbReference>
<name>A0A3S3PV19_9SPHI</name>
<dbReference type="EMBL" id="SAYW01000001">
    <property type="protein sequence ID" value="RWU09935.1"/>
    <property type="molecule type" value="Genomic_DNA"/>
</dbReference>